<accession>A0A8S5Q721</accession>
<evidence type="ECO:0000313" key="1">
    <source>
        <dbReference type="EMBL" id="DAE14517.1"/>
    </source>
</evidence>
<name>A0A8S5Q721_9CAUD</name>
<reference evidence="1" key="1">
    <citation type="journal article" date="2021" name="Proc. Natl. Acad. Sci. U.S.A.">
        <title>A Catalog of Tens of Thousands of Viruses from Human Metagenomes Reveals Hidden Associations with Chronic Diseases.</title>
        <authorList>
            <person name="Tisza M.J."/>
            <person name="Buck C.B."/>
        </authorList>
    </citation>
    <scope>NUCLEOTIDE SEQUENCE</scope>
    <source>
        <strain evidence="1">Ct0QB11</strain>
    </source>
</reference>
<sequence length="154" mass="17294">MKTRFPFEINIDENKFKLEYRELKKSEARDLVGEFAELKKQIDASDALKSEIASLEEKKEIKNGIASTQSGDKKAKTLQEVLALIEQIDAKRAEQKELANASIDLDVAAKKRFDLTLGGEDLEKFKAEIEDKGLSYLSVMGAIDTAIEAERVKK</sequence>
<dbReference type="EMBL" id="BK015584">
    <property type="protein sequence ID" value="DAE14517.1"/>
    <property type="molecule type" value="Genomic_DNA"/>
</dbReference>
<proteinExistence type="predicted"/>
<organism evidence="1">
    <name type="scientific">Myoviridae sp. ct0QB11</name>
    <dbReference type="NCBI Taxonomy" id="2825012"/>
    <lineage>
        <taxon>Viruses</taxon>
        <taxon>Duplodnaviria</taxon>
        <taxon>Heunggongvirae</taxon>
        <taxon>Uroviricota</taxon>
        <taxon>Caudoviricetes</taxon>
    </lineage>
</organism>
<protein>
    <submittedName>
        <fullName evidence="1">Uncharacterized protein</fullName>
    </submittedName>
</protein>